<keyword evidence="2" id="KW-0547">Nucleotide-binding</keyword>
<dbReference type="PRINTS" id="PR00819">
    <property type="entry name" value="CBXCFQXSUPER"/>
</dbReference>
<dbReference type="FunFam" id="3.40.50.2300:FF:000018">
    <property type="entry name" value="DNA-binding transcriptional regulator NtrC"/>
    <property type="match status" value="1"/>
</dbReference>
<dbReference type="InterPro" id="IPR027417">
    <property type="entry name" value="P-loop_NTPase"/>
</dbReference>
<evidence type="ECO:0000256" key="4">
    <source>
        <dbReference type="ARBA" id="ARBA00023012"/>
    </source>
</evidence>
<dbReference type="Gene3D" id="3.40.50.2300">
    <property type="match status" value="1"/>
</dbReference>
<evidence type="ECO:0000256" key="6">
    <source>
        <dbReference type="ARBA" id="ARBA00023163"/>
    </source>
</evidence>
<dbReference type="RefSeq" id="WP_076755556.1">
    <property type="nucleotide sequence ID" value="NZ_CP023018.1"/>
</dbReference>
<keyword evidence="11" id="KW-1185">Reference proteome</keyword>
<dbReference type="PANTHER" id="PTHR32071">
    <property type="entry name" value="TRANSCRIPTIONAL REGULATORY PROTEIN"/>
    <property type="match status" value="1"/>
</dbReference>
<keyword evidence="6" id="KW-0804">Transcription</keyword>
<dbReference type="Pfam" id="PF00158">
    <property type="entry name" value="Sigma54_activat"/>
    <property type="match status" value="1"/>
</dbReference>
<dbReference type="Pfam" id="PF02954">
    <property type="entry name" value="HTH_8"/>
    <property type="match status" value="1"/>
</dbReference>
<dbReference type="InterPro" id="IPR000641">
    <property type="entry name" value="CbxX/CfxQ"/>
</dbReference>
<dbReference type="PANTHER" id="PTHR32071:SF17">
    <property type="entry name" value="TRANSCRIPTIONAL REGULATOR (NTRC FAMILY)"/>
    <property type="match status" value="1"/>
</dbReference>
<dbReference type="InterPro" id="IPR003593">
    <property type="entry name" value="AAA+_ATPase"/>
</dbReference>
<gene>
    <name evidence="10" type="ORF">SAMN05216526_1158</name>
</gene>
<dbReference type="Proteomes" id="UP000223759">
    <property type="component" value="Unassembled WGS sequence"/>
</dbReference>
<evidence type="ECO:0000313" key="10">
    <source>
        <dbReference type="EMBL" id="SIT69773.1"/>
    </source>
</evidence>
<dbReference type="GO" id="GO:0006355">
    <property type="term" value="P:regulation of DNA-templated transcription"/>
    <property type="evidence" value="ECO:0007669"/>
    <property type="project" value="InterPro"/>
</dbReference>
<sequence>MSNGWILVVDDEPDIRALVSEILVDEGFEVEVAGTVEEAQLQRRRRRFDLVLLDIWMPDGDGISLLKDWAEQGMAYCPVIMMSGHGTVESAVEATRLGAYDFLEKPLSIAKLTLTVTRALEAERLSRENIGLKRKLARAVYPEGSSLMMGQLREQVDRIAQHDTWVLILGEQGVGKQTFARYIHDHSSRAEGPFIEVPVSAMTAAEAAAEIFGLEQGPRVRYGLLEQADGGTLFLDEVSHMDLQTQGRLLTALESQRLTRVGGTESLGIDVRIVASTQEDLRVRVTEGQFRDDFYYRLSVVPLRVPPLREHAEDIPDLLLHYVDLLNQQEGLPKRSFSQEACERLSVYPWPGNVHELRNLVQRLLILGNTPEVTLTEVEAALGAQPLALIQSSGQAAMDLTLPLREAREQFEREYFSQQLGHVDGSMTRLAERVGLERTHVYRKLRALGLEPKKTRD</sequence>
<dbReference type="Gene3D" id="1.10.10.60">
    <property type="entry name" value="Homeodomain-like"/>
    <property type="match status" value="1"/>
</dbReference>
<dbReference type="SUPFAM" id="SSF52172">
    <property type="entry name" value="CheY-like"/>
    <property type="match status" value="1"/>
</dbReference>
<feature type="domain" description="Response regulatory" evidence="9">
    <location>
        <begin position="5"/>
        <end position="120"/>
    </location>
</feature>
<dbReference type="PROSITE" id="PS50045">
    <property type="entry name" value="SIGMA54_INTERACT_4"/>
    <property type="match status" value="1"/>
</dbReference>
<feature type="domain" description="Sigma-54 factor interaction" evidence="8">
    <location>
        <begin position="142"/>
        <end position="366"/>
    </location>
</feature>
<dbReference type="InterPro" id="IPR011006">
    <property type="entry name" value="CheY-like_superfamily"/>
</dbReference>
<keyword evidence="1 7" id="KW-0597">Phosphoprotein</keyword>
<evidence type="ECO:0000256" key="7">
    <source>
        <dbReference type="PROSITE-ProRule" id="PRU00169"/>
    </source>
</evidence>
<evidence type="ECO:0000259" key="9">
    <source>
        <dbReference type="PROSITE" id="PS50110"/>
    </source>
</evidence>
<dbReference type="CDD" id="cd17550">
    <property type="entry name" value="REC_NtrX-like"/>
    <property type="match status" value="1"/>
</dbReference>
<dbReference type="InterPro" id="IPR009057">
    <property type="entry name" value="Homeodomain-like_sf"/>
</dbReference>
<evidence type="ECO:0000256" key="5">
    <source>
        <dbReference type="ARBA" id="ARBA00023015"/>
    </source>
</evidence>
<proteinExistence type="predicted"/>
<accession>A0A1R3VXJ9</accession>
<dbReference type="STRING" id="233100.SAMN05216526_1158"/>
<dbReference type="InterPro" id="IPR001789">
    <property type="entry name" value="Sig_transdc_resp-reg_receiver"/>
</dbReference>
<dbReference type="FunFam" id="3.40.50.300:FF:000006">
    <property type="entry name" value="DNA-binding transcriptional regulator NtrC"/>
    <property type="match status" value="1"/>
</dbReference>
<dbReference type="SMART" id="SM00448">
    <property type="entry name" value="REC"/>
    <property type="match status" value="1"/>
</dbReference>
<dbReference type="Gene3D" id="3.40.50.300">
    <property type="entry name" value="P-loop containing nucleotide triphosphate hydrolases"/>
    <property type="match status" value="1"/>
</dbReference>
<evidence type="ECO:0000313" key="11">
    <source>
        <dbReference type="Proteomes" id="UP000223759"/>
    </source>
</evidence>
<feature type="modified residue" description="4-aspartylphosphate" evidence="7">
    <location>
        <position position="54"/>
    </location>
</feature>
<dbReference type="InterPro" id="IPR025943">
    <property type="entry name" value="Sigma_54_int_dom_ATP-bd_2"/>
</dbReference>
<dbReference type="OrthoDB" id="9804019at2"/>
<dbReference type="CDD" id="cd00009">
    <property type="entry name" value="AAA"/>
    <property type="match status" value="1"/>
</dbReference>
<dbReference type="PROSITE" id="PS00676">
    <property type="entry name" value="SIGMA54_INTERACT_2"/>
    <property type="match status" value="1"/>
</dbReference>
<dbReference type="SUPFAM" id="SSF46689">
    <property type="entry name" value="Homeodomain-like"/>
    <property type="match status" value="1"/>
</dbReference>
<dbReference type="GO" id="GO:0005524">
    <property type="term" value="F:ATP binding"/>
    <property type="evidence" value="ECO:0007669"/>
    <property type="project" value="UniProtKB-KW"/>
</dbReference>
<protein>
    <submittedName>
        <fullName evidence="10">Two component, sigma54 specific, transcriptional regulator, Fis family</fullName>
    </submittedName>
</protein>
<dbReference type="Pfam" id="PF25601">
    <property type="entry name" value="AAA_lid_14"/>
    <property type="match status" value="1"/>
</dbReference>
<dbReference type="InterPro" id="IPR002197">
    <property type="entry name" value="HTH_Fis"/>
</dbReference>
<dbReference type="PROSITE" id="PS50110">
    <property type="entry name" value="RESPONSE_REGULATORY"/>
    <property type="match status" value="1"/>
</dbReference>
<evidence type="ECO:0000256" key="2">
    <source>
        <dbReference type="ARBA" id="ARBA00022741"/>
    </source>
</evidence>
<reference evidence="10 11" key="1">
    <citation type="submission" date="2017-01" db="EMBL/GenBank/DDBJ databases">
        <authorList>
            <person name="Mah S.A."/>
            <person name="Swanson W.J."/>
            <person name="Moy G.W."/>
            <person name="Vacquier V.D."/>
        </authorList>
    </citation>
    <scope>NUCLEOTIDE SEQUENCE [LARGE SCALE GENOMIC DNA]</scope>
    <source>
        <strain evidence="10 11">M9</strain>
    </source>
</reference>
<dbReference type="SMART" id="SM00382">
    <property type="entry name" value="AAA"/>
    <property type="match status" value="1"/>
</dbReference>
<keyword evidence="5" id="KW-0805">Transcription regulation</keyword>
<dbReference type="Pfam" id="PF00072">
    <property type="entry name" value="Response_reg"/>
    <property type="match status" value="1"/>
</dbReference>
<dbReference type="InterPro" id="IPR002078">
    <property type="entry name" value="Sigma_54_int"/>
</dbReference>
<dbReference type="SUPFAM" id="SSF52540">
    <property type="entry name" value="P-loop containing nucleoside triphosphate hydrolases"/>
    <property type="match status" value="1"/>
</dbReference>
<keyword evidence="4" id="KW-0902">Two-component regulatory system</keyword>
<organism evidence="10 11">
    <name type="scientific">Ectothiorhodosinus mongolicus</name>
    <dbReference type="NCBI Taxonomy" id="233100"/>
    <lineage>
        <taxon>Bacteria</taxon>
        <taxon>Pseudomonadati</taxon>
        <taxon>Pseudomonadota</taxon>
        <taxon>Gammaproteobacteria</taxon>
        <taxon>Chromatiales</taxon>
        <taxon>Ectothiorhodospiraceae</taxon>
        <taxon>Ectothiorhodosinus</taxon>
    </lineage>
</organism>
<dbReference type="EMBL" id="FTPK01000002">
    <property type="protein sequence ID" value="SIT69773.1"/>
    <property type="molecule type" value="Genomic_DNA"/>
</dbReference>
<dbReference type="InterPro" id="IPR058031">
    <property type="entry name" value="AAA_lid_NorR"/>
</dbReference>
<evidence type="ECO:0000259" key="8">
    <source>
        <dbReference type="PROSITE" id="PS50045"/>
    </source>
</evidence>
<evidence type="ECO:0000256" key="1">
    <source>
        <dbReference type="ARBA" id="ARBA00022553"/>
    </source>
</evidence>
<name>A0A1R3VXJ9_9GAMM</name>
<keyword evidence="3" id="KW-0067">ATP-binding</keyword>
<dbReference type="Gene3D" id="1.10.8.60">
    <property type="match status" value="1"/>
</dbReference>
<dbReference type="AlphaFoldDB" id="A0A1R3VXJ9"/>
<dbReference type="GO" id="GO:0043565">
    <property type="term" value="F:sequence-specific DNA binding"/>
    <property type="evidence" value="ECO:0007669"/>
    <property type="project" value="InterPro"/>
</dbReference>
<evidence type="ECO:0000256" key="3">
    <source>
        <dbReference type="ARBA" id="ARBA00022840"/>
    </source>
</evidence>
<dbReference type="GO" id="GO:0000160">
    <property type="term" value="P:phosphorelay signal transduction system"/>
    <property type="evidence" value="ECO:0007669"/>
    <property type="project" value="UniProtKB-KW"/>
</dbReference>